<keyword evidence="3" id="KW-1003">Cell membrane</keyword>
<keyword evidence="5 7" id="KW-1133">Transmembrane helix</keyword>
<dbReference type="GO" id="GO:0055085">
    <property type="term" value="P:transmembrane transport"/>
    <property type="evidence" value="ECO:0007669"/>
    <property type="project" value="InterPro"/>
</dbReference>
<evidence type="ECO:0000256" key="4">
    <source>
        <dbReference type="ARBA" id="ARBA00022692"/>
    </source>
</evidence>
<dbReference type="PANTHER" id="PTHR43163:SF6">
    <property type="entry name" value="DIPEPTIDE TRANSPORT SYSTEM PERMEASE PROTEIN DPPB-RELATED"/>
    <property type="match status" value="1"/>
</dbReference>
<evidence type="ECO:0000256" key="3">
    <source>
        <dbReference type="ARBA" id="ARBA00022475"/>
    </source>
</evidence>
<proteinExistence type="inferred from homology"/>
<dbReference type="SUPFAM" id="SSF161098">
    <property type="entry name" value="MetI-like"/>
    <property type="match status" value="1"/>
</dbReference>
<comment type="subcellular location">
    <subcellularLocation>
        <location evidence="1 7">Cell membrane</location>
        <topology evidence="1 7">Multi-pass membrane protein</topology>
    </subcellularLocation>
</comment>
<evidence type="ECO:0000256" key="7">
    <source>
        <dbReference type="RuleBase" id="RU363032"/>
    </source>
</evidence>
<dbReference type="EMBL" id="FUYX01000008">
    <property type="protein sequence ID" value="SKB93902.1"/>
    <property type="molecule type" value="Genomic_DNA"/>
</dbReference>
<reference evidence="9 11" key="1">
    <citation type="submission" date="2015-10" db="EMBL/GenBank/DDBJ databases">
        <title>Draft genome of Bosea thiooxidans.</title>
        <authorList>
            <person name="Wang X."/>
        </authorList>
    </citation>
    <scope>NUCLEOTIDE SEQUENCE [LARGE SCALE GENOMIC DNA]</scope>
    <source>
        <strain evidence="9 11">CGMCC 9174</strain>
    </source>
</reference>
<feature type="transmembrane region" description="Helical" evidence="7">
    <location>
        <begin position="134"/>
        <end position="158"/>
    </location>
</feature>
<evidence type="ECO:0000313" key="12">
    <source>
        <dbReference type="Proteomes" id="UP000190130"/>
    </source>
</evidence>
<reference evidence="10 12" key="2">
    <citation type="submission" date="2017-02" db="EMBL/GenBank/DDBJ databases">
        <authorList>
            <person name="Peterson S.W."/>
        </authorList>
    </citation>
    <scope>NUCLEOTIDE SEQUENCE [LARGE SCALE GENOMIC DNA]</scope>
    <source>
        <strain evidence="10 12">DSM 9653</strain>
    </source>
</reference>
<name>A0A0Q3L2E5_9HYPH</name>
<protein>
    <submittedName>
        <fullName evidence="9">Peptide ABC transporter permease</fullName>
    </submittedName>
    <submittedName>
        <fullName evidence="10">Peptide/nickel transport system permease protein</fullName>
    </submittedName>
</protein>
<evidence type="ECO:0000256" key="5">
    <source>
        <dbReference type="ARBA" id="ARBA00022989"/>
    </source>
</evidence>
<dbReference type="EMBL" id="LMAR01000032">
    <property type="protein sequence ID" value="KQK30892.1"/>
    <property type="molecule type" value="Genomic_DNA"/>
</dbReference>
<feature type="transmembrane region" description="Helical" evidence="7">
    <location>
        <begin position="178"/>
        <end position="197"/>
    </location>
</feature>
<feature type="transmembrane region" description="Helical" evidence="7">
    <location>
        <begin position="98"/>
        <end position="122"/>
    </location>
</feature>
<dbReference type="Pfam" id="PF00528">
    <property type="entry name" value="BPD_transp_1"/>
    <property type="match status" value="1"/>
</dbReference>
<evidence type="ECO:0000313" key="9">
    <source>
        <dbReference type="EMBL" id="KQK30892.1"/>
    </source>
</evidence>
<gene>
    <name evidence="9" type="ORF">ARD30_11440</name>
    <name evidence="10" type="ORF">SAMN05660750_03129</name>
</gene>
<feature type="transmembrane region" description="Helical" evidence="7">
    <location>
        <begin position="235"/>
        <end position="261"/>
    </location>
</feature>
<dbReference type="RefSeq" id="WP_055727720.1">
    <property type="nucleotide sequence ID" value="NZ_FUYX01000008.1"/>
</dbReference>
<keyword evidence="6 7" id="KW-0472">Membrane</keyword>
<evidence type="ECO:0000313" key="11">
    <source>
        <dbReference type="Proteomes" id="UP000051562"/>
    </source>
</evidence>
<dbReference type="InterPro" id="IPR045621">
    <property type="entry name" value="BPD_transp_1_N"/>
</dbReference>
<dbReference type="AlphaFoldDB" id="A0A0Q3L2E5"/>
<comment type="similarity">
    <text evidence="7">Belongs to the binding-protein-dependent transport system permease family.</text>
</comment>
<evidence type="ECO:0000256" key="1">
    <source>
        <dbReference type="ARBA" id="ARBA00004651"/>
    </source>
</evidence>
<evidence type="ECO:0000256" key="2">
    <source>
        <dbReference type="ARBA" id="ARBA00022448"/>
    </source>
</evidence>
<evidence type="ECO:0000256" key="6">
    <source>
        <dbReference type="ARBA" id="ARBA00023136"/>
    </source>
</evidence>
<dbReference type="PANTHER" id="PTHR43163">
    <property type="entry name" value="DIPEPTIDE TRANSPORT SYSTEM PERMEASE PROTEIN DPPB-RELATED"/>
    <property type="match status" value="1"/>
</dbReference>
<feature type="transmembrane region" description="Helical" evidence="7">
    <location>
        <begin position="281"/>
        <end position="304"/>
    </location>
</feature>
<dbReference type="OrthoDB" id="9805855at2"/>
<keyword evidence="2 7" id="KW-0813">Transport</keyword>
<dbReference type="Pfam" id="PF19300">
    <property type="entry name" value="BPD_transp_1_N"/>
    <property type="match status" value="1"/>
</dbReference>
<dbReference type="InterPro" id="IPR000515">
    <property type="entry name" value="MetI-like"/>
</dbReference>
<evidence type="ECO:0000313" key="10">
    <source>
        <dbReference type="EMBL" id="SKB93902.1"/>
    </source>
</evidence>
<dbReference type="GO" id="GO:0005886">
    <property type="term" value="C:plasma membrane"/>
    <property type="evidence" value="ECO:0007669"/>
    <property type="project" value="UniProtKB-SubCell"/>
</dbReference>
<organism evidence="9 11">
    <name type="scientific">Bosea thiooxidans</name>
    <dbReference type="NCBI Taxonomy" id="53254"/>
    <lineage>
        <taxon>Bacteria</taxon>
        <taxon>Pseudomonadati</taxon>
        <taxon>Pseudomonadota</taxon>
        <taxon>Alphaproteobacteria</taxon>
        <taxon>Hyphomicrobiales</taxon>
        <taxon>Boseaceae</taxon>
        <taxon>Bosea</taxon>
    </lineage>
</organism>
<keyword evidence="11" id="KW-1185">Reference proteome</keyword>
<dbReference type="Proteomes" id="UP000051562">
    <property type="component" value="Unassembled WGS sequence"/>
</dbReference>
<dbReference type="InterPro" id="IPR035906">
    <property type="entry name" value="MetI-like_sf"/>
</dbReference>
<accession>A0A0Q3L2E5</accession>
<dbReference type="Gene3D" id="1.10.3720.10">
    <property type="entry name" value="MetI-like"/>
    <property type="match status" value="1"/>
</dbReference>
<dbReference type="STRING" id="53254.SAMN05660750_03129"/>
<feature type="domain" description="ABC transmembrane type-1" evidence="8">
    <location>
        <begin position="96"/>
        <end position="300"/>
    </location>
</feature>
<dbReference type="PROSITE" id="PS50928">
    <property type="entry name" value="ABC_TM1"/>
    <property type="match status" value="1"/>
</dbReference>
<sequence>MTRFVLGRLAWMAAILLGVSLVAFMLMRAIPGDFAIAAAGSQSVGPEVLAAIRRDLGLDQPLLAQYLSWLGHALMGDFGSSFVTRQPVLGELASRLAVTFQLTSLAAIIAAVMGVATGLAAARLRGATDWLVRLWNGLMLAVPNYVVATLIVLLFGLYFPEITVLGYTPFLENPLANLGSLLLPAFALALAVSVTVAENTRAAVLEVANQDFVMVARAKGLKPGTILRDYLMRNALTPVITAAGLKIAALLGGSILVETIFAIPGMGQYLFDSINSRDYPVIQAIVLVAAGIVVLVNTVIDIAYARIDARVQM</sequence>
<feature type="transmembrane region" description="Helical" evidence="7">
    <location>
        <begin position="9"/>
        <end position="30"/>
    </location>
</feature>
<keyword evidence="4 7" id="KW-0812">Transmembrane</keyword>
<dbReference type="CDD" id="cd06261">
    <property type="entry name" value="TM_PBP2"/>
    <property type="match status" value="1"/>
</dbReference>
<evidence type="ECO:0000259" key="8">
    <source>
        <dbReference type="PROSITE" id="PS50928"/>
    </source>
</evidence>
<dbReference type="Proteomes" id="UP000190130">
    <property type="component" value="Unassembled WGS sequence"/>
</dbReference>